<dbReference type="EMBL" id="AXCM01012105">
    <property type="status" value="NOT_ANNOTATED_CDS"/>
    <property type="molecule type" value="Genomic_DNA"/>
</dbReference>
<name>A0A182M2B7_9DIPT</name>
<feature type="region of interest" description="Disordered" evidence="1">
    <location>
        <begin position="1"/>
        <end position="87"/>
    </location>
</feature>
<proteinExistence type="predicted"/>
<dbReference type="Proteomes" id="UP000075883">
    <property type="component" value="Unassembled WGS sequence"/>
</dbReference>
<accession>A0A182M2B7</accession>
<feature type="compositionally biased region" description="Polar residues" evidence="1">
    <location>
        <begin position="60"/>
        <end position="82"/>
    </location>
</feature>
<evidence type="ECO:0000313" key="2">
    <source>
        <dbReference type="EnsemblMetazoa" id="ACUA007709-PA"/>
    </source>
</evidence>
<reference evidence="3" key="1">
    <citation type="submission" date="2013-09" db="EMBL/GenBank/DDBJ databases">
        <title>The Genome Sequence of Anopheles culicifacies species A.</title>
        <authorList>
            <consortium name="The Broad Institute Genomics Platform"/>
            <person name="Neafsey D.E."/>
            <person name="Besansky N."/>
            <person name="Howell P."/>
            <person name="Walton C."/>
            <person name="Young S.K."/>
            <person name="Zeng Q."/>
            <person name="Gargeya S."/>
            <person name="Fitzgerald M."/>
            <person name="Haas B."/>
            <person name="Abouelleil A."/>
            <person name="Allen A.W."/>
            <person name="Alvarado L."/>
            <person name="Arachchi H.M."/>
            <person name="Berlin A.M."/>
            <person name="Chapman S.B."/>
            <person name="Gainer-Dewar J."/>
            <person name="Goldberg J."/>
            <person name="Griggs A."/>
            <person name="Gujja S."/>
            <person name="Hansen M."/>
            <person name="Howarth C."/>
            <person name="Imamovic A."/>
            <person name="Ireland A."/>
            <person name="Larimer J."/>
            <person name="McCowan C."/>
            <person name="Murphy C."/>
            <person name="Pearson M."/>
            <person name="Poon T.W."/>
            <person name="Priest M."/>
            <person name="Roberts A."/>
            <person name="Saif S."/>
            <person name="Shea T."/>
            <person name="Sisk P."/>
            <person name="Sykes S."/>
            <person name="Wortman J."/>
            <person name="Nusbaum C."/>
            <person name="Birren B."/>
        </authorList>
    </citation>
    <scope>NUCLEOTIDE SEQUENCE [LARGE SCALE GENOMIC DNA]</scope>
    <source>
        <strain evidence="3">A-37</strain>
    </source>
</reference>
<dbReference type="AlphaFoldDB" id="A0A182M2B7"/>
<evidence type="ECO:0000313" key="3">
    <source>
        <dbReference type="Proteomes" id="UP000075883"/>
    </source>
</evidence>
<keyword evidence="3" id="KW-1185">Reference proteome</keyword>
<feature type="compositionally biased region" description="Polar residues" evidence="1">
    <location>
        <begin position="31"/>
        <end position="43"/>
    </location>
</feature>
<sequence>MKNHSNTASGAYEDHSQFDSDESNNSNSENTQHSITSNASGGHQQMPPEIPPATGGNDSGGNLNKQPTTLDLSINAPTQPASSILIPRPTRDILLVVLMRMVCWC</sequence>
<organism evidence="2 3">
    <name type="scientific">Anopheles culicifacies</name>
    <dbReference type="NCBI Taxonomy" id="139723"/>
    <lineage>
        <taxon>Eukaryota</taxon>
        <taxon>Metazoa</taxon>
        <taxon>Ecdysozoa</taxon>
        <taxon>Arthropoda</taxon>
        <taxon>Hexapoda</taxon>
        <taxon>Insecta</taxon>
        <taxon>Pterygota</taxon>
        <taxon>Neoptera</taxon>
        <taxon>Endopterygota</taxon>
        <taxon>Diptera</taxon>
        <taxon>Nematocera</taxon>
        <taxon>Culicoidea</taxon>
        <taxon>Culicidae</taxon>
        <taxon>Anophelinae</taxon>
        <taxon>Anopheles</taxon>
        <taxon>culicifacies species complex</taxon>
    </lineage>
</organism>
<protein>
    <submittedName>
        <fullName evidence="2">Uncharacterized protein</fullName>
    </submittedName>
</protein>
<dbReference type="EMBL" id="AXCM01012106">
    <property type="status" value="NOT_ANNOTATED_CDS"/>
    <property type="molecule type" value="Genomic_DNA"/>
</dbReference>
<dbReference type="EnsemblMetazoa" id="ACUA007709-RA">
    <property type="protein sequence ID" value="ACUA007709-PA"/>
    <property type="gene ID" value="ACUA007709"/>
</dbReference>
<dbReference type="VEuPathDB" id="VectorBase:ACUA007709"/>
<evidence type="ECO:0000256" key="1">
    <source>
        <dbReference type="SAM" id="MobiDB-lite"/>
    </source>
</evidence>
<reference evidence="2" key="2">
    <citation type="submission" date="2020-05" db="UniProtKB">
        <authorList>
            <consortium name="EnsemblMetazoa"/>
        </authorList>
    </citation>
    <scope>IDENTIFICATION</scope>
    <source>
        <strain evidence="2">A-37</strain>
    </source>
</reference>